<proteinExistence type="predicted"/>
<evidence type="ECO:0000256" key="1">
    <source>
        <dbReference type="SAM" id="MobiDB-lite"/>
    </source>
</evidence>
<dbReference type="AlphaFoldDB" id="A0A1Q9CFU1"/>
<reference evidence="2 3" key="1">
    <citation type="submission" date="2016-02" db="EMBL/GenBank/DDBJ databases">
        <title>Genome analysis of coral dinoflagellate symbionts highlights evolutionary adaptations to a symbiotic lifestyle.</title>
        <authorList>
            <person name="Aranda M."/>
            <person name="Li Y."/>
            <person name="Liew Y.J."/>
            <person name="Baumgarten S."/>
            <person name="Simakov O."/>
            <person name="Wilson M."/>
            <person name="Piel J."/>
            <person name="Ashoor H."/>
            <person name="Bougouffa S."/>
            <person name="Bajic V.B."/>
            <person name="Ryu T."/>
            <person name="Ravasi T."/>
            <person name="Bayer T."/>
            <person name="Micklem G."/>
            <person name="Kim H."/>
            <person name="Bhak J."/>
            <person name="Lajeunesse T.C."/>
            <person name="Voolstra C.R."/>
        </authorList>
    </citation>
    <scope>NUCLEOTIDE SEQUENCE [LARGE SCALE GENOMIC DNA]</scope>
    <source>
        <strain evidence="2 3">CCMP2467</strain>
    </source>
</reference>
<dbReference type="Proteomes" id="UP000186817">
    <property type="component" value="Unassembled WGS sequence"/>
</dbReference>
<protein>
    <submittedName>
        <fullName evidence="2">Uncharacterized protein</fullName>
    </submittedName>
</protein>
<evidence type="ECO:0000313" key="2">
    <source>
        <dbReference type="EMBL" id="OLP81800.1"/>
    </source>
</evidence>
<evidence type="ECO:0000313" key="3">
    <source>
        <dbReference type="Proteomes" id="UP000186817"/>
    </source>
</evidence>
<gene>
    <name evidence="2" type="ORF">AK812_SmicGene37619</name>
</gene>
<name>A0A1Q9CFU1_SYMMI</name>
<accession>A0A1Q9CFU1</accession>
<dbReference type="EMBL" id="LSRX01001249">
    <property type="protein sequence ID" value="OLP81800.1"/>
    <property type="molecule type" value="Genomic_DNA"/>
</dbReference>
<organism evidence="2 3">
    <name type="scientific">Symbiodinium microadriaticum</name>
    <name type="common">Dinoflagellate</name>
    <name type="synonym">Zooxanthella microadriatica</name>
    <dbReference type="NCBI Taxonomy" id="2951"/>
    <lineage>
        <taxon>Eukaryota</taxon>
        <taxon>Sar</taxon>
        <taxon>Alveolata</taxon>
        <taxon>Dinophyceae</taxon>
        <taxon>Suessiales</taxon>
        <taxon>Symbiodiniaceae</taxon>
        <taxon>Symbiodinium</taxon>
    </lineage>
</organism>
<comment type="caution">
    <text evidence="2">The sequence shown here is derived from an EMBL/GenBank/DDBJ whole genome shotgun (WGS) entry which is preliminary data.</text>
</comment>
<sequence>MLLSQDKCKRYSLHRCAFSRRGGSLADWRIGPVHCYDSLGRFVCLRNGLVERIGVVRSLLPSQFGNWWELEISFLARQDTPSQLVLLLPLSGEGPAAGSWEPWAGVQKEPASIVRGAMVGPSDGVRDRPRRFPHPGHGHEWRRVSRECDVENILPWGIQEWAEAAISAGADDSVTMFFEGASSSEEGEGEGFCVMKSMEELLAQLDLDEARDWEAIRPSARVEVGGGSVPSIEELLVQLDVEDERDRSD</sequence>
<dbReference type="OrthoDB" id="427190at2759"/>
<keyword evidence="3" id="KW-1185">Reference proteome</keyword>
<feature type="region of interest" description="Disordered" evidence="1">
    <location>
        <begin position="118"/>
        <end position="138"/>
    </location>
</feature>